<organism evidence="2 3">
    <name type="scientific">Thalassiosira oceanica</name>
    <name type="common">Marine diatom</name>
    <dbReference type="NCBI Taxonomy" id="159749"/>
    <lineage>
        <taxon>Eukaryota</taxon>
        <taxon>Sar</taxon>
        <taxon>Stramenopiles</taxon>
        <taxon>Ochrophyta</taxon>
        <taxon>Bacillariophyta</taxon>
        <taxon>Coscinodiscophyceae</taxon>
        <taxon>Thalassiosirophycidae</taxon>
        <taxon>Thalassiosirales</taxon>
        <taxon>Thalassiosiraceae</taxon>
        <taxon>Thalassiosira</taxon>
    </lineage>
</organism>
<evidence type="ECO:0000256" key="1">
    <source>
        <dbReference type="SAM" id="MobiDB-lite"/>
    </source>
</evidence>
<accession>K0TPG9</accession>
<name>K0TPG9_THAOC</name>
<gene>
    <name evidence="2" type="ORF">THAOC_00202</name>
</gene>
<dbReference type="Proteomes" id="UP000266841">
    <property type="component" value="Unassembled WGS sequence"/>
</dbReference>
<protein>
    <submittedName>
        <fullName evidence="2">Uncharacterized protein</fullName>
    </submittedName>
</protein>
<evidence type="ECO:0000313" key="3">
    <source>
        <dbReference type="Proteomes" id="UP000266841"/>
    </source>
</evidence>
<proteinExistence type="predicted"/>
<dbReference type="AlphaFoldDB" id="K0TPG9"/>
<sequence length="157" mass="17320">IWSQTRLLTLACAEEIDRLGAKNARDKIAMIKVVVPTAHCESGRQVSASFWRCGCKPRLSSSEGTCWIEDTSHSRRPGCSTQTDTSFDRAEEGEKRGCTLESNIKKYRYDAKYITSSICISSETGKARSAGCFDIRGGQKLSPNQQPQSAPTPRPTQ</sequence>
<reference evidence="2 3" key="1">
    <citation type="journal article" date="2012" name="Genome Biol.">
        <title>Genome and low-iron response of an oceanic diatom adapted to chronic iron limitation.</title>
        <authorList>
            <person name="Lommer M."/>
            <person name="Specht M."/>
            <person name="Roy A.S."/>
            <person name="Kraemer L."/>
            <person name="Andreson R."/>
            <person name="Gutowska M.A."/>
            <person name="Wolf J."/>
            <person name="Bergner S.V."/>
            <person name="Schilhabel M.B."/>
            <person name="Klostermeier U.C."/>
            <person name="Beiko R.G."/>
            <person name="Rosenstiel P."/>
            <person name="Hippler M."/>
            <person name="Laroche J."/>
        </authorList>
    </citation>
    <scope>NUCLEOTIDE SEQUENCE [LARGE SCALE GENOMIC DNA]</scope>
    <source>
        <strain evidence="2 3">CCMP1005</strain>
    </source>
</reference>
<comment type="caution">
    <text evidence="2">The sequence shown here is derived from an EMBL/GenBank/DDBJ whole genome shotgun (WGS) entry which is preliminary data.</text>
</comment>
<dbReference type="EMBL" id="AGNL01000217">
    <property type="protein sequence ID" value="EJK77931.1"/>
    <property type="molecule type" value="Genomic_DNA"/>
</dbReference>
<feature type="non-terminal residue" evidence="2">
    <location>
        <position position="1"/>
    </location>
</feature>
<feature type="region of interest" description="Disordered" evidence="1">
    <location>
        <begin position="135"/>
        <end position="157"/>
    </location>
</feature>
<evidence type="ECO:0000313" key="2">
    <source>
        <dbReference type="EMBL" id="EJK77931.1"/>
    </source>
</evidence>
<keyword evidence="3" id="KW-1185">Reference proteome</keyword>